<dbReference type="SMART" id="SM01120">
    <property type="entry name" value="Dak2"/>
    <property type="match status" value="1"/>
</dbReference>
<dbReference type="Gene3D" id="1.25.40.340">
    <property type="match status" value="1"/>
</dbReference>
<evidence type="ECO:0000256" key="2">
    <source>
        <dbReference type="ARBA" id="ARBA00022777"/>
    </source>
</evidence>
<dbReference type="InterPro" id="IPR050861">
    <property type="entry name" value="Dihydroxyacetone_Kinase"/>
</dbReference>
<dbReference type="PROSITE" id="PS51480">
    <property type="entry name" value="DHAL"/>
    <property type="match status" value="1"/>
</dbReference>
<protein>
    <submittedName>
        <fullName evidence="4">Dihydroxyacetone kinase subunit L</fullName>
    </submittedName>
</protein>
<dbReference type="FunFam" id="1.25.40.340:FF:000002">
    <property type="entry name" value="Dihydroxyacetone kinase, L subunit"/>
    <property type="match status" value="1"/>
</dbReference>
<dbReference type="EMBL" id="DVNA01000159">
    <property type="protein sequence ID" value="HIU55568.1"/>
    <property type="molecule type" value="Genomic_DNA"/>
</dbReference>
<proteinExistence type="predicted"/>
<dbReference type="InterPro" id="IPR036117">
    <property type="entry name" value="DhaL_dom_sf"/>
</dbReference>
<dbReference type="GO" id="GO:0005829">
    <property type="term" value="C:cytosol"/>
    <property type="evidence" value="ECO:0007669"/>
    <property type="project" value="TreeGrafter"/>
</dbReference>
<feature type="domain" description="DhaL" evidence="3">
    <location>
        <begin position="7"/>
        <end position="202"/>
    </location>
</feature>
<dbReference type="InterPro" id="IPR004007">
    <property type="entry name" value="DhaL_dom"/>
</dbReference>
<dbReference type="PANTHER" id="PTHR28629:SF4">
    <property type="entry name" value="TRIOKINASE_FMN CYCLASE"/>
    <property type="match status" value="1"/>
</dbReference>
<dbReference type="GO" id="GO:0004371">
    <property type="term" value="F:glycerone kinase activity"/>
    <property type="evidence" value="ECO:0007669"/>
    <property type="project" value="InterPro"/>
</dbReference>
<evidence type="ECO:0000313" key="4">
    <source>
        <dbReference type="EMBL" id="HIU55568.1"/>
    </source>
</evidence>
<keyword evidence="2 4" id="KW-0418">Kinase</keyword>
<comment type="caution">
    <text evidence="4">The sequence shown here is derived from an EMBL/GenBank/DDBJ whole genome shotgun (WGS) entry which is preliminary data.</text>
</comment>
<dbReference type="AlphaFoldDB" id="A0A9D1SDG2"/>
<dbReference type="PANTHER" id="PTHR28629">
    <property type="entry name" value="TRIOKINASE/FMN CYCLASE"/>
    <property type="match status" value="1"/>
</dbReference>
<gene>
    <name evidence="4" type="ORF">IAB03_07185</name>
</gene>
<evidence type="ECO:0000256" key="1">
    <source>
        <dbReference type="ARBA" id="ARBA00022679"/>
    </source>
</evidence>
<reference evidence="4" key="1">
    <citation type="submission" date="2020-10" db="EMBL/GenBank/DDBJ databases">
        <authorList>
            <person name="Gilroy R."/>
        </authorList>
    </citation>
    <scope>NUCLEOTIDE SEQUENCE</scope>
    <source>
        <strain evidence="4">CHK158-818</strain>
    </source>
</reference>
<evidence type="ECO:0000313" key="5">
    <source>
        <dbReference type="Proteomes" id="UP000824112"/>
    </source>
</evidence>
<keyword evidence="1" id="KW-0808">Transferase</keyword>
<organism evidence="4 5">
    <name type="scientific">Candidatus Gallibacteroides avistercoris</name>
    <dbReference type="NCBI Taxonomy" id="2840833"/>
    <lineage>
        <taxon>Bacteria</taxon>
        <taxon>Pseudomonadati</taxon>
        <taxon>Bacteroidota</taxon>
        <taxon>Bacteroidia</taxon>
        <taxon>Bacteroidales</taxon>
        <taxon>Bacteroidaceae</taxon>
        <taxon>Bacteroidaceae incertae sedis</taxon>
        <taxon>Candidatus Gallibacteroides</taxon>
    </lineage>
</organism>
<dbReference type="Proteomes" id="UP000824112">
    <property type="component" value="Unassembled WGS sequence"/>
</dbReference>
<dbReference type="SUPFAM" id="SSF101473">
    <property type="entry name" value="DhaL-like"/>
    <property type="match status" value="1"/>
</dbReference>
<sequence>MENLTIQDFKKMLSSALEQIKLREEEFSKLDAVIGDGDHGTAIVQALTSVVESAEKGTEFKTMLNDAGFNVMLQTSGSTSTLIGAFFLGMSDAVQGESLTASQVKDMFKSGLSNVQKQTKAQVGDKTMMDALIPAVQAMISCDTDDVRQLFQCAAQAALQGAADTVNMKANFGRARNYGERSIGYADSGASSWACMFESFAKAL</sequence>
<evidence type="ECO:0000259" key="3">
    <source>
        <dbReference type="PROSITE" id="PS51480"/>
    </source>
</evidence>
<dbReference type="Pfam" id="PF02734">
    <property type="entry name" value="Dak2"/>
    <property type="match status" value="1"/>
</dbReference>
<reference evidence="4" key="2">
    <citation type="journal article" date="2021" name="PeerJ">
        <title>Extensive microbial diversity within the chicken gut microbiome revealed by metagenomics and culture.</title>
        <authorList>
            <person name="Gilroy R."/>
            <person name="Ravi A."/>
            <person name="Getino M."/>
            <person name="Pursley I."/>
            <person name="Horton D.L."/>
            <person name="Alikhan N.F."/>
            <person name="Baker D."/>
            <person name="Gharbi K."/>
            <person name="Hall N."/>
            <person name="Watson M."/>
            <person name="Adriaenssens E.M."/>
            <person name="Foster-Nyarko E."/>
            <person name="Jarju S."/>
            <person name="Secka A."/>
            <person name="Antonio M."/>
            <person name="Oren A."/>
            <person name="Chaudhuri R.R."/>
            <person name="La Ragione R."/>
            <person name="Hildebrand F."/>
            <person name="Pallen M.J."/>
        </authorList>
    </citation>
    <scope>NUCLEOTIDE SEQUENCE</scope>
    <source>
        <strain evidence="4">CHK158-818</strain>
    </source>
</reference>
<dbReference type="GO" id="GO:0019563">
    <property type="term" value="P:glycerol catabolic process"/>
    <property type="evidence" value="ECO:0007669"/>
    <property type="project" value="TreeGrafter"/>
</dbReference>
<accession>A0A9D1SDG2</accession>
<name>A0A9D1SDG2_9BACT</name>